<evidence type="ECO:0000313" key="2">
    <source>
        <dbReference type="EMBL" id="ADZ81728.1"/>
    </source>
</evidence>
<dbReference type="InterPro" id="IPR019734">
    <property type="entry name" value="TPR_rpt"/>
</dbReference>
<dbReference type="EMBL" id="CP002584">
    <property type="protein sequence ID" value="ADZ81728.1"/>
    <property type="molecule type" value="Genomic_DNA"/>
</dbReference>
<name>F4C6H6_SPHS2</name>
<accession>F4C6H6</accession>
<organism evidence="2">
    <name type="scientific">Sphingobacterium sp. (strain 21)</name>
    <dbReference type="NCBI Taxonomy" id="743722"/>
    <lineage>
        <taxon>Bacteria</taxon>
        <taxon>Pseudomonadati</taxon>
        <taxon>Bacteroidota</taxon>
        <taxon>Sphingobacteriia</taxon>
        <taxon>Sphingobacteriales</taxon>
        <taxon>Sphingobacteriaceae</taxon>
        <taxon>Sphingobacterium</taxon>
    </lineage>
</organism>
<dbReference type="AlphaFoldDB" id="F4C6H6"/>
<dbReference type="STRING" id="743722.Sph21_5239"/>
<proteinExistence type="predicted"/>
<dbReference type="SMART" id="SM00028">
    <property type="entry name" value="TPR"/>
    <property type="match status" value="5"/>
</dbReference>
<dbReference type="eggNOG" id="COG0457">
    <property type="taxonomic scope" value="Bacteria"/>
</dbReference>
<dbReference type="InterPro" id="IPR011990">
    <property type="entry name" value="TPR-like_helical_dom_sf"/>
</dbReference>
<evidence type="ECO:0000256" key="1">
    <source>
        <dbReference type="PROSITE-ProRule" id="PRU00339"/>
    </source>
</evidence>
<dbReference type="Pfam" id="PF13174">
    <property type="entry name" value="TPR_6"/>
    <property type="match status" value="1"/>
</dbReference>
<reference evidence="2" key="1">
    <citation type="submission" date="2011-03" db="EMBL/GenBank/DDBJ databases">
        <title>Complete sequence of Sphingobacterium sp. 21.</title>
        <authorList>
            <consortium name="US DOE Joint Genome Institute"/>
            <person name="Lucas S."/>
            <person name="Copeland A."/>
            <person name="Lapidus A."/>
            <person name="Cheng J.-F."/>
            <person name="Goodwin L."/>
            <person name="Pitluck S."/>
            <person name="Davenport K."/>
            <person name="Detter J.C."/>
            <person name="Han C."/>
            <person name="Tapia R."/>
            <person name="Land M."/>
            <person name="Hauser L."/>
            <person name="Kyrpides N."/>
            <person name="Ivanova N."/>
            <person name="Ovchinnikova G."/>
            <person name="Pagani I."/>
            <person name="Siebers A.K."/>
            <person name="Allgaier M."/>
            <person name="Thelen M.P."/>
            <person name="Hugenholtz P."/>
            <person name="Woyke T."/>
        </authorList>
    </citation>
    <scope>NUCLEOTIDE SEQUENCE</scope>
    <source>
        <strain evidence="2">21</strain>
    </source>
</reference>
<gene>
    <name evidence="2" type="ordered locus">Sph21_5239</name>
</gene>
<keyword evidence="1" id="KW-0802">TPR repeat</keyword>
<feature type="repeat" description="TPR" evidence="1">
    <location>
        <begin position="324"/>
        <end position="357"/>
    </location>
</feature>
<dbReference type="OrthoDB" id="1522549at2"/>
<dbReference type="PROSITE" id="PS50005">
    <property type="entry name" value="TPR"/>
    <property type="match status" value="1"/>
</dbReference>
<dbReference type="SUPFAM" id="SSF48452">
    <property type="entry name" value="TPR-like"/>
    <property type="match status" value="1"/>
</dbReference>
<sequence>MTHRRRSINPHSIFPETILSTNYPLKKPKITFHILFISVLFLSSCFLNKKEKGVKTDLMQNITTKFNILYNSKKILHDAEQNRISLAKPNYQHPLPVFIEPNEASISSNAKLMDSVIQKAVTIINDKSESKYIDDAYFIMARANYEKGNYYNAAEFFSYVINTVTPGKTELLEASLTWKCRALLQIGYVKQAAKVLDSAFSVAAGNKHTSALAYATRAKYDIETGDLDHAIQSLNLAIDESKDAKEKLRWHYLLGQLLQKQKDYVGASAHFKRVIKSNASFEMAFNAQLNEVFMQKNERDSSYVNTISKLKRMLKDDKNRGFTDQIHYIIGETYLQAEKKEEALKSFNSSLKEQSTNNFQRALTYLKMADLYFEQGAYEKSKLYYDSTSTLIDTNFPNYELIRSKVSHLDELVLHLNTISTQDTLQMLAKLPDEARVKKIDSIFEHRKLQEKSVAQTNVSANQTQNLNFNDVPLRDAANKGATSTSFYFNNPAAVSSGLSAFRRRWGNRSLEDNWRFKNKGTDASYANETELLEIKKDSMTNELAALAEKENFIQAIPLTEESLKESNRKIIYAYVKLGEIYRDNLQDKEAAAKVYTTLLARFPQLTEKDLINYNLYRLYSELGEPEKSSRYKNQLLSSSPQSIYAKVIQDPDYLNKLNQESQTLNNLYGEVYTLYGEKQFDQVIALTDSINTLIDGDDRPAIAAQLAYLKALAIGRTSPLDTFEQELKQIKSDYPNNELITPLIEQHLSYIDSNRLSLQERKVAIMDIEAGREQFVDEPILTKWPELAFNREMAAPTPRRNLAGNLSKNQPGIQVTPFNKKVNLQGSIQVAEYKPGEHVNSYRDLALLPDSAVYYFVINVQHPNVNLSPSRYGIGQFNRGQYPSKNLIHQLKKIDDELQLLYIGKFFTYDEANAYAEKMVTQLKNIMKIPSASYNTFLITEQFLQGLDDFDKVNDYFIKYQEQR</sequence>
<protein>
    <submittedName>
        <fullName evidence="2">Tetratricopeptide TPR_1 repeat-containing protein</fullName>
    </submittedName>
</protein>
<dbReference type="PATRIC" id="fig|743722.3.peg.5554"/>
<dbReference type="Gene3D" id="1.25.40.10">
    <property type="entry name" value="Tetratricopeptide repeat domain"/>
    <property type="match status" value="4"/>
</dbReference>
<dbReference type="HOGENOM" id="CLU_007706_1_0_10"/>
<dbReference type="KEGG" id="shg:Sph21_5239"/>